<reference evidence="2" key="1">
    <citation type="journal article" date="2021" name="Open Biol.">
        <title>Shared evolutionary footprints suggest mitochondrial oxidative damage underlies multiple complex I losses in fungi.</title>
        <authorList>
            <person name="Schikora-Tamarit M.A."/>
            <person name="Marcet-Houben M."/>
            <person name="Nosek J."/>
            <person name="Gabaldon T."/>
        </authorList>
    </citation>
    <scope>NUCLEOTIDE SEQUENCE</scope>
    <source>
        <strain evidence="2">NCAIM Y.01608</strain>
    </source>
</reference>
<feature type="region of interest" description="Disordered" evidence="1">
    <location>
        <begin position="70"/>
        <end position="103"/>
    </location>
</feature>
<dbReference type="EMBL" id="JAEUBD010000146">
    <property type="protein sequence ID" value="KAH3676992.1"/>
    <property type="molecule type" value="Genomic_DNA"/>
</dbReference>
<organism evidence="2 3">
    <name type="scientific">Ogataea polymorpha</name>
    <dbReference type="NCBI Taxonomy" id="460523"/>
    <lineage>
        <taxon>Eukaryota</taxon>
        <taxon>Fungi</taxon>
        <taxon>Dikarya</taxon>
        <taxon>Ascomycota</taxon>
        <taxon>Saccharomycotina</taxon>
        <taxon>Pichiomycetes</taxon>
        <taxon>Pichiales</taxon>
        <taxon>Pichiaceae</taxon>
        <taxon>Ogataea</taxon>
    </lineage>
</organism>
<evidence type="ECO:0000256" key="1">
    <source>
        <dbReference type="SAM" id="MobiDB-lite"/>
    </source>
</evidence>
<dbReference type="AlphaFoldDB" id="A0A9P8PSV2"/>
<comment type="caution">
    <text evidence="2">The sequence shown here is derived from an EMBL/GenBank/DDBJ whole genome shotgun (WGS) entry which is preliminary data.</text>
</comment>
<feature type="compositionally biased region" description="Polar residues" evidence="1">
    <location>
        <begin position="1"/>
        <end position="12"/>
    </location>
</feature>
<dbReference type="Proteomes" id="UP000788993">
    <property type="component" value="Unassembled WGS sequence"/>
</dbReference>
<accession>A0A9P8PSV2</accession>
<name>A0A9P8PSV2_9ASCO</name>
<feature type="region of interest" description="Disordered" evidence="1">
    <location>
        <begin position="1"/>
        <end position="26"/>
    </location>
</feature>
<feature type="compositionally biased region" description="Acidic residues" evidence="1">
    <location>
        <begin position="76"/>
        <end position="101"/>
    </location>
</feature>
<keyword evidence="3" id="KW-1185">Reference proteome</keyword>
<evidence type="ECO:0000313" key="3">
    <source>
        <dbReference type="Proteomes" id="UP000788993"/>
    </source>
</evidence>
<protein>
    <submittedName>
        <fullName evidence="2">Uncharacterized protein</fullName>
    </submittedName>
</protein>
<proteinExistence type="predicted"/>
<evidence type="ECO:0000313" key="2">
    <source>
        <dbReference type="EMBL" id="KAH3676992.1"/>
    </source>
</evidence>
<sequence>MSNDFTPFSLKSSDARGDLSDASGRSLTSTALVRDSGRKLKSVEINLSAFSFGVPTVFSDRNRIRPLLNTGMPLADTEELEDDIDEDASSDDDDVDVDDVDGSSLKLDVGVTLATDEET</sequence>
<reference evidence="2" key="2">
    <citation type="submission" date="2021-01" db="EMBL/GenBank/DDBJ databases">
        <authorList>
            <person name="Schikora-Tamarit M.A."/>
        </authorList>
    </citation>
    <scope>NUCLEOTIDE SEQUENCE</scope>
    <source>
        <strain evidence="2">NCAIM Y.01608</strain>
    </source>
</reference>
<gene>
    <name evidence="2" type="ORF">OGATHE_001482</name>
</gene>